<evidence type="ECO:0000256" key="3">
    <source>
        <dbReference type="ARBA" id="ARBA00022692"/>
    </source>
</evidence>
<comment type="subcellular location">
    <subcellularLocation>
        <location evidence="1">Cell membrane</location>
        <topology evidence="1">Multi-pass membrane protein</topology>
    </subcellularLocation>
</comment>
<proteinExistence type="predicted"/>
<gene>
    <name evidence="8" type="primary">yhjD</name>
    <name evidence="8" type="ORF">ACFPK1_12305</name>
</gene>
<dbReference type="InterPro" id="IPR005274">
    <property type="entry name" value="IM_pro_YhjD"/>
</dbReference>
<feature type="transmembrane region" description="Helical" evidence="7">
    <location>
        <begin position="196"/>
        <end position="219"/>
    </location>
</feature>
<feature type="transmembrane region" description="Helical" evidence="7">
    <location>
        <begin position="231"/>
        <end position="253"/>
    </location>
</feature>
<keyword evidence="5 7" id="KW-0472">Membrane</keyword>
<protein>
    <submittedName>
        <fullName evidence="8">Inner membrane protein YhjD</fullName>
    </submittedName>
</protein>
<dbReference type="PANTHER" id="PTHR30213">
    <property type="entry name" value="INNER MEMBRANE PROTEIN YHJD"/>
    <property type="match status" value="1"/>
</dbReference>
<keyword evidence="2" id="KW-1003">Cell membrane</keyword>
<dbReference type="PANTHER" id="PTHR30213:SF1">
    <property type="entry name" value="INNER MEMBRANE PROTEIN YHJD"/>
    <property type="match status" value="1"/>
</dbReference>
<evidence type="ECO:0000256" key="5">
    <source>
        <dbReference type="ARBA" id="ARBA00023136"/>
    </source>
</evidence>
<accession>A0ABV9ZDB5</accession>
<dbReference type="RefSeq" id="WP_378021209.1">
    <property type="nucleotide sequence ID" value="NZ_JBHSKG010000005.1"/>
</dbReference>
<organism evidence="8 9">
    <name type="scientific">Actinomycetospora rhizophila</name>
    <dbReference type="NCBI Taxonomy" id="1416876"/>
    <lineage>
        <taxon>Bacteria</taxon>
        <taxon>Bacillati</taxon>
        <taxon>Actinomycetota</taxon>
        <taxon>Actinomycetes</taxon>
        <taxon>Pseudonocardiales</taxon>
        <taxon>Pseudonocardiaceae</taxon>
        <taxon>Actinomycetospora</taxon>
    </lineage>
</organism>
<evidence type="ECO:0000313" key="8">
    <source>
        <dbReference type="EMBL" id="MFC5139017.1"/>
    </source>
</evidence>
<feature type="transmembrane region" description="Helical" evidence="7">
    <location>
        <begin position="110"/>
        <end position="128"/>
    </location>
</feature>
<keyword evidence="4 7" id="KW-1133">Transmembrane helix</keyword>
<evidence type="ECO:0000256" key="4">
    <source>
        <dbReference type="ARBA" id="ARBA00022989"/>
    </source>
</evidence>
<name>A0ABV9ZDB5_9PSEU</name>
<comment type="caution">
    <text evidence="8">The sequence shown here is derived from an EMBL/GenBank/DDBJ whole genome shotgun (WGS) entry which is preliminary data.</text>
</comment>
<dbReference type="EMBL" id="JBHSKG010000005">
    <property type="protein sequence ID" value="MFC5139017.1"/>
    <property type="molecule type" value="Genomic_DNA"/>
</dbReference>
<evidence type="ECO:0000256" key="2">
    <source>
        <dbReference type="ARBA" id="ARBA00022475"/>
    </source>
</evidence>
<feature type="compositionally biased region" description="Polar residues" evidence="6">
    <location>
        <begin position="379"/>
        <end position="391"/>
    </location>
</feature>
<evidence type="ECO:0000256" key="7">
    <source>
        <dbReference type="SAM" id="Phobius"/>
    </source>
</evidence>
<feature type="transmembrane region" description="Helical" evidence="7">
    <location>
        <begin position="44"/>
        <end position="72"/>
    </location>
</feature>
<reference evidence="9" key="1">
    <citation type="journal article" date="2019" name="Int. J. Syst. Evol. Microbiol.">
        <title>The Global Catalogue of Microorganisms (GCM) 10K type strain sequencing project: providing services to taxonomists for standard genome sequencing and annotation.</title>
        <authorList>
            <consortium name="The Broad Institute Genomics Platform"/>
            <consortium name="The Broad Institute Genome Sequencing Center for Infectious Disease"/>
            <person name="Wu L."/>
            <person name="Ma J."/>
        </authorList>
    </citation>
    <scope>NUCLEOTIDE SEQUENCE [LARGE SCALE GENOMIC DNA]</scope>
    <source>
        <strain evidence="9">XZYJ18</strain>
    </source>
</reference>
<evidence type="ECO:0000313" key="9">
    <source>
        <dbReference type="Proteomes" id="UP001596175"/>
    </source>
</evidence>
<dbReference type="Proteomes" id="UP001596175">
    <property type="component" value="Unassembled WGS sequence"/>
</dbReference>
<keyword evidence="9" id="KW-1185">Reference proteome</keyword>
<feature type="transmembrane region" description="Helical" evidence="7">
    <location>
        <begin position="155"/>
        <end position="175"/>
    </location>
</feature>
<evidence type="ECO:0000256" key="1">
    <source>
        <dbReference type="ARBA" id="ARBA00004651"/>
    </source>
</evidence>
<feature type="region of interest" description="Disordered" evidence="6">
    <location>
        <begin position="343"/>
        <end position="397"/>
    </location>
</feature>
<keyword evidence="3 7" id="KW-0812">Transmembrane</keyword>
<evidence type="ECO:0000256" key="6">
    <source>
        <dbReference type="SAM" id="MobiDB-lite"/>
    </source>
</evidence>
<dbReference type="NCBIfam" id="TIGR00766">
    <property type="entry name" value="inner membrane protein YhjD"/>
    <property type="match status" value="1"/>
</dbReference>
<dbReference type="Pfam" id="PF03631">
    <property type="entry name" value="Virul_fac_BrkB"/>
    <property type="match status" value="1"/>
</dbReference>
<dbReference type="InterPro" id="IPR017039">
    <property type="entry name" value="Virul_fac_BrkB"/>
</dbReference>
<feature type="transmembrane region" description="Helical" evidence="7">
    <location>
        <begin position="265"/>
        <end position="290"/>
    </location>
</feature>
<feature type="compositionally biased region" description="Basic and acidic residues" evidence="6">
    <location>
        <begin position="351"/>
        <end position="362"/>
    </location>
</feature>
<sequence>MTTTGDAAAPTVLDRFAALRASHPWLDHLVRAGTRYVERHGDHYAAAVTYFSVLALVPVLMVAFAAAGYVLAGDPHLLAELQEAVTSTVPASLAPTVNAIITTAIDQRDAVGVLGLAFGLVAGLGWTANLREALSEQWAQRADSGSLVRRYGADLLVMVGLVLALLLSFGITAVGTGMVDTVIELLGFDRAWLTRLLVLVSGLALTLVANWIVLVWVIARLPREPVTVRSAVRAAALGAVGLVALQQLVTVYLARVTTSPAGVAFGPILGLLVFTNVVARLVLFVTAWAATLRENAPDPVDEPAGVVVRSAVTVGRPPSARRTAATFGAGAALGAVVGALTGRRARRQRRSPRDLAPRRVDLHPVTGHSDGRWRRLGTSVPSTGRVTTRGNGTWPPR</sequence>
<feature type="transmembrane region" description="Helical" evidence="7">
    <location>
        <begin position="324"/>
        <end position="342"/>
    </location>
</feature>